<dbReference type="FunFam" id="1.20.1270.10:FF:000016">
    <property type="entry name" value="Heat shock protein 70"/>
    <property type="match status" value="1"/>
</dbReference>
<evidence type="ECO:0000313" key="5">
    <source>
        <dbReference type="EMBL" id="CAG9315841.1"/>
    </source>
</evidence>
<name>A0AAU9IQ33_9CILI</name>
<feature type="compositionally biased region" description="Low complexity" evidence="4">
    <location>
        <begin position="97"/>
        <end position="106"/>
    </location>
</feature>
<keyword evidence="3" id="KW-0067">ATP-binding</keyword>
<dbReference type="GO" id="GO:0034663">
    <property type="term" value="C:endoplasmic reticulum chaperone complex"/>
    <property type="evidence" value="ECO:0007669"/>
    <property type="project" value="TreeGrafter"/>
</dbReference>
<dbReference type="PANTHER" id="PTHR45639">
    <property type="entry name" value="HSC70CB, ISOFORM G-RELATED"/>
    <property type="match status" value="1"/>
</dbReference>
<proteinExistence type="inferred from homology"/>
<protein>
    <recommendedName>
        <fullName evidence="7">Heat shock protein 70</fullName>
    </recommendedName>
</protein>
<dbReference type="Pfam" id="PF00012">
    <property type="entry name" value="HSP70"/>
    <property type="match status" value="1"/>
</dbReference>
<evidence type="ECO:0008006" key="7">
    <source>
        <dbReference type="Google" id="ProtNLM"/>
    </source>
</evidence>
<dbReference type="Gene3D" id="1.20.1270.10">
    <property type="match status" value="1"/>
</dbReference>
<gene>
    <name evidence="5" type="ORF">BSTOLATCC_MIC14586</name>
</gene>
<dbReference type="EMBL" id="CAJZBQ010000014">
    <property type="protein sequence ID" value="CAG9315841.1"/>
    <property type="molecule type" value="Genomic_DNA"/>
</dbReference>
<reference evidence="5" key="1">
    <citation type="submission" date="2021-09" db="EMBL/GenBank/DDBJ databases">
        <authorList>
            <consortium name="AG Swart"/>
            <person name="Singh M."/>
            <person name="Singh A."/>
            <person name="Seah K."/>
            <person name="Emmerich C."/>
        </authorList>
    </citation>
    <scope>NUCLEOTIDE SEQUENCE</scope>
    <source>
        <strain evidence="5">ATCC30299</strain>
    </source>
</reference>
<dbReference type="PANTHER" id="PTHR45639:SF34">
    <property type="entry name" value="CHAPERONE PROTEIN DNAK"/>
    <property type="match status" value="1"/>
</dbReference>
<keyword evidence="6" id="KW-1185">Reference proteome</keyword>
<sequence>MVIEAERYKREDEEAKQKAEAKNGLESYTYNMRNTLNDENLKDKIQAGDRQIIESKIDEVQRWLEAHQNVETKEYEAKQKELENVCNPIMMKIYQKGGVPNMNGMNGTPGGQKNEGSQGRGPTVEEVD</sequence>
<keyword evidence="2" id="KW-0547">Nucleotide-binding</keyword>
<comment type="caution">
    <text evidence="5">The sequence shown here is derived from an EMBL/GenBank/DDBJ whole genome shotgun (WGS) entry which is preliminary data.</text>
</comment>
<dbReference type="SUPFAM" id="SSF100934">
    <property type="entry name" value="Heat shock protein 70kD (HSP70), C-terminal subdomain"/>
    <property type="match status" value="1"/>
</dbReference>
<evidence type="ECO:0000256" key="2">
    <source>
        <dbReference type="ARBA" id="ARBA00022741"/>
    </source>
</evidence>
<evidence type="ECO:0000256" key="1">
    <source>
        <dbReference type="ARBA" id="ARBA00007381"/>
    </source>
</evidence>
<dbReference type="GO" id="GO:0005524">
    <property type="term" value="F:ATP binding"/>
    <property type="evidence" value="ECO:0007669"/>
    <property type="project" value="UniProtKB-KW"/>
</dbReference>
<evidence type="ECO:0000256" key="3">
    <source>
        <dbReference type="ARBA" id="ARBA00022840"/>
    </source>
</evidence>
<evidence type="ECO:0000256" key="4">
    <source>
        <dbReference type="SAM" id="MobiDB-lite"/>
    </source>
</evidence>
<feature type="region of interest" description="Disordered" evidence="4">
    <location>
        <begin position="1"/>
        <end position="22"/>
    </location>
</feature>
<dbReference type="GO" id="GO:0140662">
    <property type="term" value="F:ATP-dependent protein folding chaperone"/>
    <property type="evidence" value="ECO:0007669"/>
    <property type="project" value="InterPro"/>
</dbReference>
<dbReference type="InterPro" id="IPR013126">
    <property type="entry name" value="Hsp_70_fam"/>
</dbReference>
<feature type="region of interest" description="Disordered" evidence="4">
    <location>
        <begin position="97"/>
        <end position="128"/>
    </location>
</feature>
<organism evidence="5 6">
    <name type="scientific">Blepharisma stoltei</name>
    <dbReference type="NCBI Taxonomy" id="1481888"/>
    <lineage>
        <taxon>Eukaryota</taxon>
        <taxon>Sar</taxon>
        <taxon>Alveolata</taxon>
        <taxon>Ciliophora</taxon>
        <taxon>Postciliodesmatophora</taxon>
        <taxon>Heterotrichea</taxon>
        <taxon>Heterotrichida</taxon>
        <taxon>Blepharismidae</taxon>
        <taxon>Blepharisma</taxon>
    </lineage>
</organism>
<accession>A0AAU9IQ33</accession>
<comment type="similarity">
    <text evidence="1">Belongs to the heat shock protein 70 family.</text>
</comment>
<dbReference type="GO" id="GO:0030968">
    <property type="term" value="P:endoplasmic reticulum unfolded protein response"/>
    <property type="evidence" value="ECO:0007669"/>
    <property type="project" value="TreeGrafter"/>
</dbReference>
<evidence type="ECO:0000313" key="6">
    <source>
        <dbReference type="Proteomes" id="UP001162131"/>
    </source>
</evidence>
<dbReference type="InterPro" id="IPR029048">
    <property type="entry name" value="HSP70_C_sf"/>
</dbReference>
<dbReference type="AlphaFoldDB" id="A0AAU9IQ33"/>
<dbReference type="Proteomes" id="UP001162131">
    <property type="component" value="Unassembled WGS sequence"/>
</dbReference>